<evidence type="ECO:0000256" key="2">
    <source>
        <dbReference type="ARBA" id="ARBA00004236"/>
    </source>
</evidence>
<dbReference type="PROSITE" id="PS50885">
    <property type="entry name" value="HAMP"/>
    <property type="match status" value="1"/>
</dbReference>
<feature type="transmembrane region" description="Helical" evidence="10">
    <location>
        <begin position="205"/>
        <end position="229"/>
    </location>
</feature>
<name>A0ABT6A493_9ACTN</name>
<dbReference type="InterPro" id="IPR036097">
    <property type="entry name" value="HisK_dim/P_sf"/>
</dbReference>
<dbReference type="EC" id="2.7.13.3" evidence="3"/>
<comment type="catalytic activity">
    <reaction evidence="1">
        <text>ATP + protein L-histidine = ADP + protein N-phospho-L-histidine.</text>
        <dbReference type="EC" id="2.7.13.3"/>
    </reaction>
</comment>
<feature type="domain" description="Histidine kinase" evidence="11">
    <location>
        <begin position="315"/>
        <end position="533"/>
    </location>
</feature>
<comment type="caution">
    <text evidence="13">The sequence shown here is derived from an EMBL/GenBank/DDBJ whole genome shotgun (WGS) entry which is preliminary data.</text>
</comment>
<evidence type="ECO:0000256" key="7">
    <source>
        <dbReference type="ARBA" id="ARBA00022777"/>
    </source>
</evidence>
<keyword evidence="8 10" id="KW-1133">Transmembrane helix</keyword>
<keyword evidence="9" id="KW-0902">Two-component regulatory system</keyword>
<evidence type="ECO:0000256" key="1">
    <source>
        <dbReference type="ARBA" id="ARBA00000085"/>
    </source>
</evidence>
<evidence type="ECO:0000256" key="9">
    <source>
        <dbReference type="ARBA" id="ARBA00023012"/>
    </source>
</evidence>
<evidence type="ECO:0000313" key="13">
    <source>
        <dbReference type="EMBL" id="MDF3299211.1"/>
    </source>
</evidence>
<keyword evidence="5" id="KW-0808">Transferase</keyword>
<dbReference type="Pfam" id="PF00512">
    <property type="entry name" value="HisKA"/>
    <property type="match status" value="1"/>
</dbReference>
<dbReference type="InterPro" id="IPR003660">
    <property type="entry name" value="HAMP_dom"/>
</dbReference>
<dbReference type="PANTHER" id="PTHR43304">
    <property type="entry name" value="PHYTOCHROME-LIKE PROTEIN CPH1"/>
    <property type="match status" value="1"/>
</dbReference>
<dbReference type="SMART" id="SM00304">
    <property type="entry name" value="HAMP"/>
    <property type="match status" value="1"/>
</dbReference>
<keyword evidence="14" id="KW-1185">Reference proteome</keyword>
<evidence type="ECO:0000313" key="14">
    <source>
        <dbReference type="Proteomes" id="UP001221150"/>
    </source>
</evidence>
<dbReference type="SUPFAM" id="SSF47384">
    <property type="entry name" value="Homodimeric domain of signal transducing histidine kinase"/>
    <property type="match status" value="1"/>
</dbReference>
<dbReference type="InterPro" id="IPR003661">
    <property type="entry name" value="HisK_dim/P_dom"/>
</dbReference>
<dbReference type="PROSITE" id="PS50109">
    <property type="entry name" value="HIS_KIN"/>
    <property type="match status" value="1"/>
</dbReference>
<dbReference type="InterPro" id="IPR003594">
    <property type="entry name" value="HATPase_dom"/>
</dbReference>
<evidence type="ECO:0000256" key="10">
    <source>
        <dbReference type="SAM" id="Phobius"/>
    </source>
</evidence>
<evidence type="ECO:0000259" key="11">
    <source>
        <dbReference type="PROSITE" id="PS50109"/>
    </source>
</evidence>
<dbReference type="SMART" id="SM00388">
    <property type="entry name" value="HisKA"/>
    <property type="match status" value="1"/>
</dbReference>
<accession>A0ABT6A493</accession>
<protein>
    <recommendedName>
        <fullName evidence="3">histidine kinase</fullName>
        <ecNumber evidence="3">2.7.13.3</ecNumber>
    </recommendedName>
</protein>
<proteinExistence type="predicted"/>
<dbReference type="Pfam" id="PF05227">
    <property type="entry name" value="CHASE3"/>
    <property type="match status" value="1"/>
</dbReference>
<feature type="transmembrane region" description="Helical" evidence="10">
    <location>
        <begin position="28"/>
        <end position="51"/>
    </location>
</feature>
<dbReference type="CDD" id="cd16921">
    <property type="entry name" value="HATPase_FilI-like"/>
    <property type="match status" value="1"/>
</dbReference>
<dbReference type="InterPro" id="IPR007891">
    <property type="entry name" value="CHASE3"/>
</dbReference>
<dbReference type="RefSeq" id="WP_276108744.1">
    <property type="nucleotide sequence ID" value="NZ_JARJBB010000004.1"/>
</dbReference>
<feature type="domain" description="HAMP" evidence="12">
    <location>
        <begin position="227"/>
        <end position="279"/>
    </location>
</feature>
<gene>
    <name evidence="13" type="ORF">P3H78_11295</name>
</gene>
<organism evidence="13 14">
    <name type="scientific">Streptomyces tropicalis</name>
    <dbReference type="NCBI Taxonomy" id="3034234"/>
    <lineage>
        <taxon>Bacteria</taxon>
        <taxon>Bacillati</taxon>
        <taxon>Actinomycetota</taxon>
        <taxon>Actinomycetes</taxon>
        <taxon>Kitasatosporales</taxon>
        <taxon>Streptomycetaceae</taxon>
        <taxon>Streptomyces</taxon>
    </lineage>
</organism>
<keyword evidence="6 10" id="KW-0812">Transmembrane</keyword>
<dbReference type="Gene3D" id="1.10.287.130">
    <property type="match status" value="1"/>
</dbReference>
<dbReference type="Gene3D" id="6.10.340.10">
    <property type="match status" value="1"/>
</dbReference>
<dbReference type="PANTHER" id="PTHR43304:SF1">
    <property type="entry name" value="PAC DOMAIN-CONTAINING PROTEIN"/>
    <property type="match status" value="1"/>
</dbReference>
<dbReference type="EMBL" id="JARJBB010000004">
    <property type="protein sequence ID" value="MDF3299211.1"/>
    <property type="molecule type" value="Genomic_DNA"/>
</dbReference>
<evidence type="ECO:0000256" key="4">
    <source>
        <dbReference type="ARBA" id="ARBA00022553"/>
    </source>
</evidence>
<evidence type="ECO:0000256" key="3">
    <source>
        <dbReference type="ARBA" id="ARBA00012438"/>
    </source>
</evidence>
<comment type="subcellular location">
    <subcellularLocation>
        <location evidence="2">Cell membrane</location>
    </subcellularLocation>
</comment>
<dbReference type="SMART" id="SM00387">
    <property type="entry name" value="HATPase_c"/>
    <property type="match status" value="1"/>
</dbReference>
<dbReference type="Proteomes" id="UP001221150">
    <property type="component" value="Unassembled WGS sequence"/>
</dbReference>
<dbReference type="SUPFAM" id="SSF55874">
    <property type="entry name" value="ATPase domain of HSP90 chaperone/DNA topoisomerase II/histidine kinase"/>
    <property type="match status" value="1"/>
</dbReference>
<dbReference type="InterPro" id="IPR005467">
    <property type="entry name" value="His_kinase_dom"/>
</dbReference>
<keyword evidence="7" id="KW-0418">Kinase</keyword>
<evidence type="ECO:0000256" key="5">
    <source>
        <dbReference type="ARBA" id="ARBA00022679"/>
    </source>
</evidence>
<dbReference type="InterPro" id="IPR004358">
    <property type="entry name" value="Sig_transdc_His_kin-like_C"/>
</dbReference>
<evidence type="ECO:0000259" key="12">
    <source>
        <dbReference type="PROSITE" id="PS50885"/>
    </source>
</evidence>
<dbReference type="CDD" id="cd00082">
    <property type="entry name" value="HisKA"/>
    <property type="match status" value="1"/>
</dbReference>
<reference evidence="13 14" key="1">
    <citation type="submission" date="2023-03" db="EMBL/GenBank/DDBJ databases">
        <title>Draft genome sequence of Streptomyces sp. K1PA1 isolated from peat swamp forest in Thailand.</title>
        <authorList>
            <person name="Klaysubun C."/>
            <person name="Duangmal K."/>
        </authorList>
    </citation>
    <scope>NUCLEOTIDE SEQUENCE [LARGE SCALE GENOMIC DNA]</scope>
    <source>
        <strain evidence="13 14">K1PA1</strain>
    </source>
</reference>
<evidence type="ECO:0000256" key="8">
    <source>
        <dbReference type="ARBA" id="ARBA00022989"/>
    </source>
</evidence>
<keyword evidence="4" id="KW-0597">Phosphoprotein</keyword>
<keyword evidence="10" id="KW-0472">Membrane</keyword>
<dbReference type="Pfam" id="PF00672">
    <property type="entry name" value="HAMP"/>
    <property type="match status" value="1"/>
</dbReference>
<dbReference type="Pfam" id="PF02518">
    <property type="entry name" value="HATPase_c"/>
    <property type="match status" value="1"/>
</dbReference>
<dbReference type="PRINTS" id="PR00344">
    <property type="entry name" value="BCTRLSENSOR"/>
</dbReference>
<sequence length="549" mass="60183">MTRTDTEDTVDKGRGLSRWTRRLTVQGWFHLVLALTALLVVIGAVVGAGLLGRTADVTDRLLRGTQPAQAEAYRLQAALVNQETGIRGYAIAADRQFLTPYAQGKRDETESADRLRRLLRGQPNLLKDLEAVERGAAQWRHTYAEPLAASITPGSPRTVDRTNAERGKNAFDLLRSRWTTQNADLTRAAAEGQANLTQVRTVRDVVLSALVAAFLLTGVALALLVRVLVVRPLERLRSATRQVAGGAFTRVITGGGPADLTSVAGDVEEMRQRIVAELDSSRDAQQALVRQAADLDAQAVELRRSNAELEQFAYVASHDLQEPLRKVASFCQLLEKRYGDSLDDRGRQYIDFAVDGAKRMQVLINDLLTFSRVGRVNDDRMPVDLGEVLGRSLTNLSGTVEEAGARVDRPARMPGTVGDPMLLGMLWQNLLGNAVKFRRPDVPAHIRITCGDEPDDDGMWRLCVTDNGIGIPEEFTEKVFVIFQRLHSRDSYGGTGIGLALCKKIVEYHGGRIWIDTAHTGGTRFCFTLPAAADAPADSAPRTEEKALT</sequence>
<evidence type="ECO:0000256" key="6">
    <source>
        <dbReference type="ARBA" id="ARBA00022692"/>
    </source>
</evidence>
<dbReference type="InterPro" id="IPR036890">
    <property type="entry name" value="HATPase_C_sf"/>
</dbReference>
<dbReference type="Gene3D" id="3.30.565.10">
    <property type="entry name" value="Histidine kinase-like ATPase, C-terminal domain"/>
    <property type="match status" value="1"/>
</dbReference>
<dbReference type="InterPro" id="IPR052162">
    <property type="entry name" value="Sensor_kinase/Photoreceptor"/>
</dbReference>